<reference evidence="1 2" key="1">
    <citation type="submission" date="2020-01" db="EMBL/GenBank/DDBJ databases">
        <title>Herbidospora sp. NEAU-GS84 nov., a novel actinomycete isolated from soil.</title>
        <authorList>
            <person name="Han L."/>
        </authorList>
    </citation>
    <scope>NUCLEOTIDE SEQUENCE [LARGE SCALE GENOMIC DNA]</scope>
    <source>
        <strain evidence="1 2">NEAU-GS84</strain>
    </source>
</reference>
<sequence>MARAERAAATFAELSESMRGRLLVGPVASMRPQVDDTVATLRRLAAHTSVTTAALGRLDPGFLRQERLRLTHARESARPEIAAELDRAITALTAQEEVHARLSATRERLLVRLESTVIVLEGLVARVIELSALDATSGADTPTALDHLTSDLELTRQSLHELARETHDDLD</sequence>
<proteinExistence type="predicted"/>
<dbReference type="Proteomes" id="UP000479526">
    <property type="component" value="Unassembled WGS sequence"/>
</dbReference>
<accession>A0A7C9JWT6</accession>
<protein>
    <submittedName>
        <fullName evidence="1">Uncharacterized protein</fullName>
    </submittedName>
</protein>
<dbReference type="RefSeq" id="WP_161481531.1">
    <property type="nucleotide sequence ID" value="NZ_WXEW01000006.1"/>
</dbReference>
<name>A0A7C9JWT6_9ACTN</name>
<keyword evidence="2" id="KW-1185">Reference proteome</keyword>
<gene>
    <name evidence="1" type="ORF">GT755_22025</name>
</gene>
<organism evidence="1 2">
    <name type="scientific">Herbidospora solisilvae</name>
    <dbReference type="NCBI Taxonomy" id="2696284"/>
    <lineage>
        <taxon>Bacteria</taxon>
        <taxon>Bacillati</taxon>
        <taxon>Actinomycetota</taxon>
        <taxon>Actinomycetes</taxon>
        <taxon>Streptosporangiales</taxon>
        <taxon>Streptosporangiaceae</taxon>
        <taxon>Herbidospora</taxon>
    </lineage>
</organism>
<evidence type="ECO:0000313" key="1">
    <source>
        <dbReference type="EMBL" id="NAS24359.1"/>
    </source>
</evidence>
<dbReference type="AlphaFoldDB" id="A0A7C9JWT6"/>
<comment type="caution">
    <text evidence="1">The sequence shown here is derived from an EMBL/GenBank/DDBJ whole genome shotgun (WGS) entry which is preliminary data.</text>
</comment>
<evidence type="ECO:0000313" key="2">
    <source>
        <dbReference type="Proteomes" id="UP000479526"/>
    </source>
</evidence>
<dbReference type="EMBL" id="WXEW01000006">
    <property type="protein sequence ID" value="NAS24359.1"/>
    <property type="molecule type" value="Genomic_DNA"/>
</dbReference>